<dbReference type="EMBL" id="JAWDGP010001973">
    <property type="protein sequence ID" value="KAK3786330.1"/>
    <property type="molecule type" value="Genomic_DNA"/>
</dbReference>
<keyword evidence="4" id="KW-1185">Reference proteome</keyword>
<dbReference type="Pfam" id="PF01549">
    <property type="entry name" value="ShK"/>
    <property type="match status" value="2"/>
</dbReference>
<evidence type="ECO:0000313" key="4">
    <source>
        <dbReference type="Proteomes" id="UP001283361"/>
    </source>
</evidence>
<keyword evidence="1" id="KW-1015">Disulfide bond</keyword>
<dbReference type="AlphaFoldDB" id="A0AAE1DXV3"/>
<sequence length="231" mass="26463">MAIQRLQSRQQEQFTSNKRDYYHYNEDTMVRSLAKGIIQLGAAVGIQGWDARLRAVFKSARSQITGISKYLGFYFSDGVQSYFNATQPDTVNHITTKDALKDKDPDLYNLIEEIFPCGNTYLKRCETSRAQEDAQQLRMNCEPKGRKDPIQDGKFRCTDSRPECEFWHGEGKCRSNPGYLNFVCEKSCGICDADINCFNDHKDCSQWALRGECSRNPDYMLVNCKMSCGEC</sequence>
<reference evidence="3" key="1">
    <citation type="journal article" date="2023" name="G3 (Bethesda)">
        <title>A reference genome for the long-term kleptoplast-retaining sea slug Elysia crispata morphotype clarki.</title>
        <authorList>
            <person name="Eastman K.E."/>
            <person name="Pendleton A.L."/>
            <person name="Shaikh M.A."/>
            <person name="Suttiyut T."/>
            <person name="Ogas R."/>
            <person name="Tomko P."/>
            <person name="Gavelis G."/>
            <person name="Widhalm J.R."/>
            <person name="Wisecaver J.H."/>
        </authorList>
    </citation>
    <scope>NUCLEOTIDE SEQUENCE</scope>
    <source>
        <strain evidence="3">ECLA1</strain>
    </source>
</reference>
<dbReference type="PROSITE" id="PS51670">
    <property type="entry name" value="SHKT"/>
    <property type="match status" value="2"/>
</dbReference>
<dbReference type="InterPro" id="IPR003582">
    <property type="entry name" value="ShKT_dom"/>
</dbReference>
<feature type="disulfide bond" evidence="1">
    <location>
        <begin position="197"/>
        <end position="231"/>
    </location>
</feature>
<feature type="domain" description="ShKT" evidence="2">
    <location>
        <begin position="157"/>
        <end position="191"/>
    </location>
</feature>
<evidence type="ECO:0000259" key="2">
    <source>
        <dbReference type="PROSITE" id="PS51670"/>
    </source>
</evidence>
<feature type="disulfide bond" evidence="1">
    <location>
        <begin position="157"/>
        <end position="191"/>
    </location>
</feature>
<evidence type="ECO:0000313" key="3">
    <source>
        <dbReference type="EMBL" id="KAK3786330.1"/>
    </source>
</evidence>
<dbReference type="SMART" id="SM00254">
    <property type="entry name" value="ShKT"/>
    <property type="match status" value="2"/>
</dbReference>
<protein>
    <recommendedName>
        <fullName evidence="2">ShKT domain-containing protein</fullName>
    </recommendedName>
</protein>
<evidence type="ECO:0000256" key="1">
    <source>
        <dbReference type="PROSITE-ProRule" id="PRU01005"/>
    </source>
</evidence>
<comment type="caution">
    <text evidence="3">The sequence shown here is derived from an EMBL/GenBank/DDBJ whole genome shotgun (WGS) entry which is preliminary data.</text>
</comment>
<accession>A0AAE1DXV3</accession>
<name>A0AAE1DXV3_9GAST</name>
<comment type="caution">
    <text evidence="1">Lacks conserved residue(s) required for the propagation of feature annotation.</text>
</comment>
<proteinExistence type="predicted"/>
<gene>
    <name evidence="3" type="ORF">RRG08_022953</name>
</gene>
<organism evidence="3 4">
    <name type="scientific">Elysia crispata</name>
    <name type="common">lettuce slug</name>
    <dbReference type="NCBI Taxonomy" id="231223"/>
    <lineage>
        <taxon>Eukaryota</taxon>
        <taxon>Metazoa</taxon>
        <taxon>Spiralia</taxon>
        <taxon>Lophotrochozoa</taxon>
        <taxon>Mollusca</taxon>
        <taxon>Gastropoda</taxon>
        <taxon>Heterobranchia</taxon>
        <taxon>Euthyneura</taxon>
        <taxon>Panpulmonata</taxon>
        <taxon>Sacoglossa</taxon>
        <taxon>Placobranchoidea</taxon>
        <taxon>Plakobranchidae</taxon>
        <taxon>Elysia</taxon>
    </lineage>
</organism>
<feature type="domain" description="ShKT" evidence="2">
    <location>
        <begin position="197"/>
        <end position="231"/>
    </location>
</feature>
<dbReference type="Proteomes" id="UP001283361">
    <property type="component" value="Unassembled WGS sequence"/>
</dbReference>